<keyword evidence="4" id="KW-0560">Oxidoreductase</keyword>
<dbReference type="FunFam" id="3.40.50.720:FF:000214">
    <property type="entry name" value="L-xylulose reductase"/>
    <property type="match status" value="1"/>
</dbReference>
<dbReference type="Proteomes" id="UP000827892">
    <property type="component" value="Chromosome V"/>
</dbReference>
<evidence type="ECO:0000256" key="3">
    <source>
        <dbReference type="ARBA" id="ARBA00022857"/>
    </source>
</evidence>
<comment type="subunit">
    <text evidence="2">Homotetramer.</text>
</comment>
<evidence type="ECO:0000313" key="6">
    <source>
        <dbReference type="Proteomes" id="UP000827892"/>
    </source>
</evidence>
<evidence type="ECO:0000256" key="1">
    <source>
        <dbReference type="ARBA" id="ARBA00006484"/>
    </source>
</evidence>
<dbReference type="InterPro" id="IPR051737">
    <property type="entry name" value="L-xylulose/Carbonyl_redctase"/>
</dbReference>
<evidence type="ECO:0000313" key="5">
    <source>
        <dbReference type="EMBL" id="ULT88592.1"/>
    </source>
</evidence>
<name>A0AAE9CZ63_CAEBR</name>
<evidence type="ECO:0000256" key="2">
    <source>
        <dbReference type="ARBA" id="ARBA00011881"/>
    </source>
</evidence>
<dbReference type="AlphaFoldDB" id="A0AAE9CZ63"/>
<dbReference type="GO" id="GO:0016616">
    <property type="term" value="F:oxidoreductase activity, acting on the CH-OH group of donors, NAD or NADP as acceptor"/>
    <property type="evidence" value="ECO:0007669"/>
    <property type="project" value="UniProtKB-ARBA"/>
</dbReference>
<dbReference type="PANTHER" id="PTHR44252:SF3">
    <property type="entry name" value="D-ERYTHRULOSE REDUCTASE-RELATED"/>
    <property type="match status" value="1"/>
</dbReference>
<reference evidence="5 6" key="1">
    <citation type="submission" date="2022-02" db="EMBL/GenBank/DDBJ databases">
        <title>Chromosome-level reference genomes for two strains of Caenorhabditis briggsae: an improved platform for comparative genomics.</title>
        <authorList>
            <person name="Stevens L."/>
            <person name="Andersen E.C."/>
        </authorList>
    </citation>
    <scope>NUCLEOTIDE SEQUENCE [LARGE SCALE GENOMIC DNA]</scope>
    <source>
        <strain evidence="5">QX1410_ONT</strain>
        <tissue evidence="5">Whole-organism</tissue>
    </source>
</reference>
<dbReference type="EMBL" id="CP090895">
    <property type="protein sequence ID" value="ULT88592.1"/>
    <property type="molecule type" value="Genomic_DNA"/>
</dbReference>
<dbReference type="InterPro" id="IPR002347">
    <property type="entry name" value="SDR_fam"/>
</dbReference>
<proteinExistence type="inferred from homology"/>
<keyword evidence="3" id="KW-0521">NADP</keyword>
<dbReference type="SUPFAM" id="SSF51735">
    <property type="entry name" value="NAD(P)-binding Rossmann-fold domains"/>
    <property type="match status" value="1"/>
</dbReference>
<dbReference type="Gene3D" id="3.40.50.720">
    <property type="entry name" value="NAD(P)-binding Rossmann-like Domain"/>
    <property type="match status" value="1"/>
</dbReference>
<protein>
    <submittedName>
        <fullName evidence="5">Uncharacterized protein</fullName>
    </submittedName>
</protein>
<evidence type="ECO:0000256" key="4">
    <source>
        <dbReference type="ARBA" id="ARBA00023002"/>
    </source>
</evidence>
<dbReference type="PRINTS" id="PR00081">
    <property type="entry name" value="GDHRDH"/>
</dbReference>
<dbReference type="InterPro" id="IPR020904">
    <property type="entry name" value="Sc_DH/Rdtase_CS"/>
</dbReference>
<dbReference type="InterPro" id="IPR036291">
    <property type="entry name" value="NAD(P)-bd_dom_sf"/>
</dbReference>
<dbReference type="PANTHER" id="PTHR44252">
    <property type="entry name" value="D-ERYTHRULOSE REDUCTASE"/>
    <property type="match status" value="1"/>
</dbReference>
<accession>A0AAE9CZ63</accession>
<organism evidence="5 6">
    <name type="scientific">Caenorhabditis briggsae</name>
    <dbReference type="NCBI Taxonomy" id="6238"/>
    <lineage>
        <taxon>Eukaryota</taxon>
        <taxon>Metazoa</taxon>
        <taxon>Ecdysozoa</taxon>
        <taxon>Nematoda</taxon>
        <taxon>Chromadorea</taxon>
        <taxon>Rhabditida</taxon>
        <taxon>Rhabditina</taxon>
        <taxon>Rhabditomorpha</taxon>
        <taxon>Rhabditoidea</taxon>
        <taxon>Rhabditidae</taxon>
        <taxon>Peloderinae</taxon>
        <taxon>Caenorhabditis</taxon>
    </lineage>
</organism>
<dbReference type="PROSITE" id="PS00061">
    <property type="entry name" value="ADH_SHORT"/>
    <property type="match status" value="1"/>
</dbReference>
<dbReference type="Pfam" id="PF13561">
    <property type="entry name" value="adh_short_C2"/>
    <property type="match status" value="1"/>
</dbReference>
<dbReference type="PRINTS" id="PR00080">
    <property type="entry name" value="SDRFAMILY"/>
</dbReference>
<comment type="similarity">
    <text evidence="1">Belongs to the short-chain dehydrogenases/reductases (SDR) family.</text>
</comment>
<gene>
    <name evidence="5" type="ORF">L3Y34_007654</name>
</gene>
<sequence length="259" mass="28117">MSSDDDYIMPANYDFTDRRILVTGASQGIGKEICLTLAKSGAQVIAFARSEANLLGLVKESTSLRHTIIPIVGDVSANEEVLFKLIVPYFPIHGLVNNAGIATNHAIGQITQQSIDRTFAVNVRGPILIAQLVARNFVDRQIRGAIVNISSQAAIRPMDNHTVYCASKAALDMVTRCLANELGSQNIRVNSVNPTVVMTDMGRDNWSDPEKKKKMLDKMPIKRFAEVDEVVQAVLFLLSDNASMTTGSALPVDGGFANN</sequence>